<sequence length="137" mass="14593">MTQDLYLPAVDDVRAHLADLRSDLEFPPGTLYIVVGDFHGFAGIAVFIDNVPPDQPDRDRGRLLSTSLRTLADVTPVHGALLAVRVDGRPVADSLGSSWRDAFAAAMRALGADNYGVYLVGDQQIGRVGGPTCSATE</sequence>
<reference evidence="1 2" key="1">
    <citation type="submission" date="2020-02" db="EMBL/GenBank/DDBJ databases">
        <authorList>
            <person name="Li X.-J."/>
            <person name="Feng X.-M."/>
        </authorList>
    </citation>
    <scope>NUCLEOTIDE SEQUENCE [LARGE SCALE GENOMIC DNA]</scope>
    <source>
        <strain evidence="1 2">CGMCC 4.7225</strain>
    </source>
</reference>
<accession>A0A6N9YH14</accession>
<dbReference type="AlphaFoldDB" id="A0A6N9YH14"/>
<gene>
    <name evidence="1" type="ORF">G1H11_02910</name>
</gene>
<dbReference type="Proteomes" id="UP000469185">
    <property type="component" value="Unassembled WGS sequence"/>
</dbReference>
<dbReference type="RefSeq" id="WP_163815790.1">
    <property type="nucleotide sequence ID" value="NZ_JAAGOB010000001.1"/>
</dbReference>
<organism evidence="1 2">
    <name type="scientific">Phytoactinopolyspora alkaliphila</name>
    <dbReference type="NCBI Taxonomy" id="1783498"/>
    <lineage>
        <taxon>Bacteria</taxon>
        <taxon>Bacillati</taxon>
        <taxon>Actinomycetota</taxon>
        <taxon>Actinomycetes</taxon>
        <taxon>Jiangellales</taxon>
        <taxon>Jiangellaceae</taxon>
        <taxon>Phytoactinopolyspora</taxon>
    </lineage>
</organism>
<keyword evidence="2" id="KW-1185">Reference proteome</keyword>
<name>A0A6N9YH14_9ACTN</name>
<evidence type="ECO:0000313" key="1">
    <source>
        <dbReference type="EMBL" id="NED94254.1"/>
    </source>
</evidence>
<dbReference type="EMBL" id="JAAGOB010000001">
    <property type="protein sequence ID" value="NED94254.1"/>
    <property type="molecule type" value="Genomic_DNA"/>
</dbReference>
<comment type="caution">
    <text evidence="1">The sequence shown here is derived from an EMBL/GenBank/DDBJ whole genome shotgun (WGS) entry which is preliminary data.</text>
</comment>
<proteinExistence type="predicted"/>
<protein>
    <submittedName>
        <fullName evidence="1">Uncharacterized protein</fullName>
    </submittedName>
</protein>
<evidence type="ECO:0000313" key="2">
    <source>
        <dbReference type="Proteomes" id="UP000469185"/>
    </source>
</evidence>